<comment type="caution">
    <text evidence="1">The sequence shown here is derived from an EMBL/GenBank/DDBJ whole genome shotgun (WGS) entry which is preliminary data.</text>
</comment>
<gene>
    <name evidence="1" type="ORF">K431DRAFT_114077</name>
</gene>
<dbReference type="AlphaFoldDB" id="A0A9P4Q2B3"/>
<proteinExistence type="predicted"/>
<accession>A0A9P4Q2B3</accession>
<reference evidence="1" key="1">
    <citation type="journal article" date="2020" name="Stud. Mycol.">
        <title>101 Dothideomycetes genomes: a test case for predicting lifestyles and emergence of pathogens.</title>
        <authorList>
            <person name="Haridas S."/>
            <person name="Albert R."/>
            <person name="Binder M."/>
            <person name="Bloem J."/>
            <person name="Labutti K."/>
            <person name="Salamov A."/>
            <person name="Andreopoulos B."/>
            <person name="Baker S."/>
            <person name="Barry K."/>
            <person name="Bills G."/>
            <person name="Bluhm B."/>
            <person name="Cannon C."/>
            <person name="Castanera R."/>
            <person name="Culley D."/>
            <person name="Daum C."/>
            <person name="Ezra D."/>
            <person name="Gonzalez J."/>
            <person name="Henrissat B."/>
            <person name="Kuo A."/>
            <person name="Liang C."/>
            <person name="Lipzen A."/>
            <person name="Lutzoni F."/>
            <person name="Magnuson J."/>
            <person name="Mondo S."/>
            <person name="Nolan M."/>
            <person name="Ohm R."/>
            <person name="Pangilinan J."/>
            <person name="Park H.-J."/>
            <person name="Ramirez L."/>
            <person name="Alfaro M."/>
            <person name="Sun H."/>
            <person name="Tritt A."/>
            <person name="Yoshinaga Y."/>
            <person name="Zwiers L.-H."/>
            <person name="Turgeon B."/>
            <person name="Goodwin S."/>
            <person name="Spatafora J."/>
            <person name="Crous P."/>
            <person name="Grigoriev I."/>
        </authorList>
    </citation>
    <scope>NUCLEOTIDE SEQUENCE</scope>
    <source>
        <strain evidence="1">CBS 116435</strain>
    </source>
</reference>
<evidence type="ECO:0000313" key="2">
    <source>
        <dbReference type="Proteomes" id="UP000799441"/>
    </source>
</evidence>
<dbReference type="EMBL" id="MU003813">
    <property type="protein sequence ID" value="KAF2719282.1"/>
    <property type="molecule type" value="Genomic_DNA"/>
</dbReference>
<dbReference type="Proteomes" id="UP000799441">
    <property type="component" value="Unassembled WGS sequence"/>
</dbReference>
<protein>
    <submittedName>
        <fullName evidence="1">Uncharacterized protein</fullName>
    </submittedName>
</protein>
<evidence type="ECO:0000313" key="1">
    <source>
        <dbReference type="EMBL" id="KAF2719282.1"/>
    </source>
</evidence>
<sequence>MCQDMHSRRAPLDDCIQSHSNDFGCVPQFRWWYLACLRHATSPPPPSLAATITCRDDIATRPHETAHPQLACLVRTDTLTVRSGEKQKRDKQPCRKSIVVLTISNSSRRTPHLSIHFKHLQVPIAASLRGGNGFTRRGDGLRGGASDLPRFVPLLGAAPPCPHVTSRWSFMHKASGTLSSAYCTLWQVCVSERS</sequence>
<keyword evidence="2" id="KW-1185">Reference proteome</keyword>
<organism evidence="1 2">
    <name type="scientific">Polychaeton citri CBS 116435</name>
    <dbReference type="NCBI Taxonomy" id="1314669"/>
    <lineage>
        <taxon>Eukaryota</taxon>
        <taxon>Fungi</taxon>
        <taxon>Dikarya</taxon>
        <taxon>Ascomycota</taxon>
        <taxon>Pezizomycotina</taxon>
        <taxon>Dothideomycetes</taxon>
        <taxon>Dothideomycetidae</taxon>
        <taxon>Capnodiales</taxon>
        <taxon>Capnodiaceae</taxon>
        <taxon>Polychaeton</taxon>
    </lineage>
</organism>
<name>A0A9P4Q2B3_9PEZI</name>